<evidence type="ECO:0000313" key="2">
    <source>
        <dbReference type="Proteomes" id="UP000799118"/>
    </source>
</evidence>
<keyword evidence="2" id="KW-1185">Reference proteome</keyword>
<accession>A0A6A4IHU4</accession>
<name>A0A6A4IHU4_9AGAR</name>
<reference evidence="1" key="1">
    <citation type="journal article" date="2019" name="Environ. Microbiol.">
        <title>Fungal ecological strategies reflected in gene transcription - a case study of two litter decomposers.</title>
        <authorList>
            <person name="Barbi F."/>
            <person name="Kohler A."/>
            <person name="Barry K."/>
            <person name="Baskaran P."/>
            <person name="Daum C."/>
            <person name="Fauchery L."/>
            <person name="Ihrmark K."/>
            <person name="Kuo A."/>
            <person name="LaButti K."/>
            <person name="Lipzen A."/>
            <person name="Morin E."/>
            <person name="Grigoriev I.V."/>
            <person name="Henrissat B."/>
            <person name="Lindahl B."/>
            <person name="Martin F."/>
        </authorList>
    </citation>
    <scope>NUCLEOTIDE SEQUENCE</scope>
    <source>
        <strain evidence="1">JB14</strain>
    </source>
</reference>
<sequence length="416" mass="46606">MMLPEELLQAVVEHLAKPQFIERGLDRIRWKYARNGLISLSMANHQWRRICIPFLFAYVRVSMIRDEIKKLIADCTTNNGFATSIRTLVLEYFSLSSINMIYSLLPHLINLSQFHLEGNKIDLALLTAINSHPTLTTVLLNASYGRGFLELPSQSAPLDLSKVVLKGALFDLNTSIQSLNSYLSRGMEVTRVLFGTLSPKPLYNDSPSVLPWLVDFVQIHPSLKKITFFNHHATKLLTASTVPFMSQFLVKINSDGLSDTIRLTMYAITRSGPSSQPSARDPFRDWHVSGIFLCFSQWSAGRVLHAAHSLLPDVSVLTIRSENVQIDAKELFISLCRFSSLRVVSLEELGKSWEVDFSKSTTVADLGASIIVHASRMMKQIPTVEAFFIQQDSFNGWTLNDGQSTAGHSSNLKLCV</sequence>
<dbReference type="EMBL" id="ML769388">
    <property type="protein sequence ID" value="KAE9409263.1"/>
    <property type="molecule type" value="Genomic_DNA"/>
</dbReference>
<dbReference type="Proteomes" id="UP000799118">
    <property type="component" value="Unassembled WGS sequence"/>
</dbReference>
<gene>
    <name evidence="1" type="ORF">BT96DRAFT_1012842</name>
</gene>
<organism evidence="1 2">
    <name type="scientific">Gymnopus androsaceus JB14</name>
    <dbReference type="NCBI Taxonomy" id="1447944"/>
    <lineage>
        <taxon>Eukaryota</taxon>
        <taxon>Fungi</taxon>
        <taxon>Dikarya</taxon>
        <taxon>Basidiomycota</taxon>
        <taxon>Agaricomycotina</taxon>
        <taxon>Agaricomycetes</taxon>
        <taxon>Agaricomycetidae</taxon>
        <taxon>Agaricales</taxon>
        <taxon>Marasmiineae</taxon>
        <taxon>Omphalotaceae</taxon>
        <taxon>Gymnopus</taxon>
    </lineage>
</organism>
<dbReference type="OrthoDB" id="3043436at2759"/>
<evidence type="ECO:0000313" key="1">
    <source>
        <dbReference type="EMBL" id="KAE9409263.1"/>
    </source>
</evidence>
<dbReference type="AlphaFoldDB" id="A0A6A4IHU4"/>
<protein>
    <submittedName>
        <fullName evidence="1">Uncharacterized protein</fullName>
    </submittedName>
</protein>
<proteinExistence type="predicted"/>